<dbReference type="STRING" id="69279.BG36_19215"/>
<accession>A0A011U6K9</accession>
<reference evidence="1 3" key="1">
    <citation type="submission" date="2014-02" db="EMBL/GenBank/DDBJ databases">
        <title>Aquamicrobium defluvii Genome sequencing.</title>
        <authorList>
            <person name="Wang X."/>
        </authorList>
    </citation>
    <scope>NUCLEOTIDE SEQUENCE [LARGE SCALE GENOMIC DNA]</scope>
    <source>
        <strain evidence="1 3">W13Z1</strain>
    </source>
</reference>
<keyword evidence="4" id="KW-1185">Reference proteome</keyword>
<sequence length="116" mass="12196">MDRSDIILVAAPDAGFRRSLAFALDSAGFTTAAYMSAGDAFASCDARAAACAVIDDDAVDDWNLASAQFDAFARPVILLVDFFRAVPALPFARHVMKPFLGEPLIEAVRAAMAGPG</sequence>
<evidence type="ECO:0000313" key="1">
    <source>
        <dbReference type="EMBL" id="EXL01473.1"/>
    </source>
</evidence>
<dbReference type="OrthoDB" id="8030657at2"/>
<proteinExistence type="predicted"/>
<protein>
    <submittedName>
        <fullName evidence="1">Transcriptional regulator</fullName>
    </submittedName>
</protein>
<organism evidence="1 3">
    <name type="scientific">Aquamicrobium defluvii</name>
    <dbReference type="NCBI Taxonomy" id="69279"/>
    <lineage>
        <taxon>Bacteria</taxon>
        <taxon>Pseudomonadati</taxon>
        <taxon>Pseudomonadota</taxon>
        <taxon>Alphaproteobacteria</taxon>
        <taxon>Hyphomicrobiales</taxon>
        <taxon>Phyllobacteriaceae</taxon>
        <taxon>Aquamicrobium</taxon>
    </lineage>
</organism>
<dbReference type="HOGENOM" id="CLU_148627_0_0_5"/>
<evidence type="ECO:0000313" key="2">
    <source>
        <dbReference type="EMBL" id="TDR30956.1"/>
    </source>
</evidence>
<evidence type="ECO:0000313" key="4">
    <source>
        <dbReference type="Proteomes" id="UP000294958"/>
    </source>
</evidence>
<dbReference type="SUPFAM" id="SSF52172">
    <property type="entry name" value="CheY-like"/>
    <property type="match status" value="1"/>
</dbReference>
<dbReference type="RefSeq" id="WP_051520836.1">
    <property type="nucleotide sequence ID" value="NZ_KK073914.1"/>
</dbReference>
<name>A0A011U6K9_9HYPH</name>
<evidence type="ECO:0000313" key="3">
    <source>
        <dbReference type="Proteomes" id="UP000019849"/>
    </source>
</evidence>
<comment type="caution">
    <text evidence="1">The sequence shown here is derived from an EMBL/GenBank/DDBJ whole genome shotgun (WGS) entry which is preliminary data.</text>
</comment>
<dbReference type="AlphaFoldDB" id="A0A011U6K9"/>
<dbReference type="EMBL" id="SNZF01000038">
    <property type="protein sequence ID" value="TDR30956.1"/>
    <property type="molecule type" value="Genomic_DNA"/>
</dbReference>
<dbReference type="Proteomes" id="UP000294958">
    <property type="component" value="Unassembled WGS sequence"/>
</dbReference>
<dbReference type="PATRIC" id="fig|69279.3.peg.4693"/>
<dbReference type="EMBL" id="JENY01000043">
    <property type="protein sequence ID" value="EXL01473.1"/>
    <property type="molecule type" value="Genomic_DNA"/>
</dbReference>
<dbReference type="InterPro" id="IPR011006">
    <property type="entry name" value="CheY-like_superfamily"/>
</dbReference>
<gene>
    <name evidence="1" type="ORF">BG36_19215</name>
    <name evidence="2" type="ORF">DES43_13823</name>
</gene>
<reference evidence="2 4" key="2">
    <citation type="submission" date="2019-03" db="EMBL/GenBank/DDBJ databases">
        <title>Genomic Encyclopedia of Type Strains, Phase IV (KMG-IV): sequencing the most valuable type-strain genomes for metagenomic binning, comparative biology and taxonomic classification.</title>
        <authorList>
            <person name="Goeker M."/>
        </authorList>
    </citation>
    <scope>NUCLEOTIDE SEQUENCE [LARGE SCALE GENOMIC DNA]</scope>
    <source>
        <strain evidence="2 4">DSM 11603</strain>
    </source>
</reference>
<dbReference type="Proteomes" id="UP000019849">
    <property type="component" value="Unassembled WGS sequence"/>
</dbReference>